<evidence type="ECO:0000256" key="1">
    <source>
        <dbReference type="SAM" id="MobiDB-lite"/>
    </source>
</evidence>
<feature type="region of interest" description="Disordered" evidence="1">
    <location>
        <begin position="132"/>
        <end position="171"/>
    </location>
</feature>
<sequence>VEKESMQTTYTENECSMLRYVYDCVFFVARKPSELQFNGLNTFWTLHQASGAGFVSLCQEYVGYLDCQVHNAQFCHKAVLLESMARAGGVSPQSLLTLLGSRCRKRPCCFENEEADFGPKILLSDSGKHAKDVLKEPSSGSFKDERMSCSLSRNKRPREDSVGSDSVTPTGNAKVCQHRLLLH</sequence>
<dbReference type="EMBL" id="JAHRIO010070026">
    <property type="protein sequence ID" value="MEQ2180506.1"/>
    <property type="molecule type" value="Genomic_DNA"/>
</dbReference>
<proteinExistence type="predicted"/>
<feature type="non-terminal residue" evidence="2">
    <location>
        <position position="1"/>
    </location>
</feature>
<keyword evidence="3" id="KW-1185">Reference proteome</keyword>
<protein>
    <submittedName>
        <fullName evidence="2">Uncharacterized protein</fullName>
    </submittedName>
</protein>
<organism evidence="2 3">
    <name type="scientific">Goodea atripinnis</name>
    <dbReference type="NCBI Taxonomy" id="208336"/>
    <lineage>
        <taxon>Eukaryota</taxon>
        <taxon>Metazoa</taxon>
        <taxon>Chordata</taxon>
        <taxon>Craniata</taxon>
        <taxon>Vertebrata</taxon>
        <taxon>Euteleostomi</taxon>
        <taxon>Actinopterygii</taxon>
        <taxon>Neopterygii</taxon>
        <taxon>Teleostei</taxon>
        <taxon>Neoteleostei</taxon>
        <taxon>Acanthomorphata</taxon>
        <taxon>Ovalentaria</taxon>
        <taxon>Atherinomorphae</taxon>
        <taxon>Cyprinodontiformes</taxon>
        <taxon>Goodeidae</taxon>
        <taxon>Goodea</taxon>
    </lineage>
</organism>
<comment type="caution">
    <text evidence="2">The sequence shown here is derived from an EMBL/GenBank/DDBJ whole genome shotgun (WGS) entry which is preliminary data.</text>
</comment>
<dbReference type="Proteomes" id="UP001476798">
    <property type="component" value="Unassembled WGS sequence"/>
</dbReference>
<evidence type="ECO:0000313" key="3">
    <source>
        <dbReference type="Proteomes" id="UP001476798"/>
    </source>
</evidence>
<gene>
    <name evidence="2" type="ORF">GOODEAATRI_001847</name>
</gene>
<evidence type="ECO:0000313" key="2">
    <source>
        <dbReference type="EMBL" id="MEQ2180506.1"/>
    </source>
</evidence>
<name>A0ABV0PAL7_9TELE</name>
<accession>A0ABV0PAL7</accession>
<reference evidence="2 3" key="1">
    <citation type="submission" date="2021-06" db="EMBL/GenBank/DDBJ databases">
        <authorList>
            <person name="Palmer J.M."/>
        </authorList>
    </citation>
    <scope>NUCLEOTIDE SEQUENCE [LARGE SCALE GENOMIC DNA]</scope>
    <source>
        <strain evidence="2 3">GA_2019</strain>
        <tissue evidence="2">Muscle</tissue>
    </source>
</reference>